<feature type="compositionally biased region" description="Polar residues" evidence="3">
    <location>
        <begin position="7"/>
        <end position="25"/>
    </location>
</feature>
<sequence length="155" mass="16873">MSMRITPAQTAATSFSHITKSTSAPSAPGLHDTLRAGVGPASASTSADSDAPPPLDSAHPLEARLKNWDATQEALRMETLRRMFGMAEPIRQGMELKIVRDTTWRPAALGAAGASVHEDILRGKDESVTWEDVYTGEEMRPVAGFHDEMERKLKM</sequence>
<evidence type="ECO:0000256" key="1">
    <source>
        <dbReference type="ARBA" id="ARBA00023186"/>
    </source>
</evidence>
<reference evidence="4 5" key="1">
    <citation type="journal article" date="2017" name="G3 (Bethesda)">
        <title>First Draft Genome Sequence of the Pathogenic Fungus Lomentospora prolificans (Formerly Scedosporium prolificans).</title>
        <authorList>
            <person name="Luo R."/>
            <person name="Zimin A."/>
            <person name="Workman R."/>
            <person name="Fan Y."/>
            <person name="Pertea G."/>
            <person name="Grossman N."/>
            <person name="Wear M.P."/>
            <person name="Jia B."/>
            <person name="Miller H."/>
            <person name="Casadevall A."/>
            <person name="Timp W."/>
            <person name="Zhang S.X."/>
            <person name="Salzberg S.L."/>
        </authorList>
    </citation>
    <scope>NUCLEOTIDE SEQUENCE [LARGE SCALE GENOMIC DNA]</scope>
    <source>
        <strain evidence="4 5">JHH-5317</strain>
    </source>
</reference>
<feature type="region of interest" description="Disordered" evidence="3">
    <location>
        <begin position="1"/>
        <end position="61"/>
    </location>
</feature>
<evidence type="ECO:0000256" key="3">
    <source>
        <dbReference type="SAM" id="MobiDB-lite"/>
    </source>
</evidence>
<evidence type="ECO:0000313" key="5">
    <source>
        <dbReference type="Proteomes" id="UP000233524"/>
    </source>
</evidence>
<feature type="compositionally biased region" description="Low complexity" evidence="3">
    <location>
        <begin position="40"/>
        <end position="58"/>
    </location>
</feature>
<dbReference type="OrthoDB" id="15001at2759"/>
<dbReference type="InterPro" id="IPR008012">
    <property type="entry name" value="Ump1"/>
</dbReference>
<evidence type="ECO:0000313" key="4">
    <source>
        <dbReference type="EMBL" id="PKS05882.1"/>
    </source>
</evidence>
<dbReference type="InParanoid" id="A0A2N3N0E4"/>
<dbReference type="Pfam" id="PF05348">
    <property type="entry name" value="UMP1"/>
    <property type="match status" value="1"/>
</dbReference>
<keyword evidence="1" id="KW-0143">Chaperone</keyword>
<evidence type="ECO:0000256" key="2">
    <source>
        <dbReference type="ARBA" id="ARBA00043974"/>
    </source>
</evidence>
<dbReference type="GO" id="GO:0043248">
    <property type="term" value="P:proteasome assembly"/>
    <property type="evidence" value="ECO:0007669"/>
    <property type="project" value="InterPro"/>
</dbReference>
<dbReference type="EMBL" id="NLAX01001139">
    <property type="protein sequence ID" value="PKS05882.1"/>
    <property type="molecule type" value="Genomic_DNA"/>
</dbReference>
<dbReference type="Proteomes" id="UP000233524">
    <property type="component" value="Unassembled WGS sequence"/>
</dbReference>
<comment type="caution">
    <text evidence="4">The sequence shown here is derived from an EMBL/GenBank/DDBJ whole genome shotgun (WGS) entry which is preliminary data.</text>
</comment>
<comment type="similarity">
    <text evidence="2">Belongs to the POMP/UMP1 family.</text>
</comment>
<accession>A0A2N3N0E4</accession>
<dbReference type="FunCoup" id="A0A2N3N0E4">
    <property type="interactions" value="379"/>
</dbReference>
<dbReference type="STRING" id="41688.A0A2N3N0E4"/>
<dbReference type="GO" id="GO:0005737">
    <property type="term" value="C:cytoplasm"/>
    <property type="evidence" value="ECO:0007669"/>
    <property type="project" value="TreeGrafter"/>
</dbReference>
<proteinExistence type="inferred from homology"/>
<gene>
    <name evidence="4" type="ORF">jhhlp_007713</name>
</gene>
<dbReference type="PANTHER" id="PTHR12828">
    <property type="entry name" value="PROTEASOME MATURATION PROTEIN UMP1"/>
    <property type="match status" value="1"/>
</dbReference>
<protein>
    <recommendedName>
        <fullName evidence="6">Proteasome maturation factor UMP1</fullName>
    </recommendedName>
</protein>
<dbReference type="GO" id="GO:0005634">
    <property type="term" value="C:nucleus"/>
    <property type="evidence" value="ECO:0007669"/>
    <property type="project" value="TreeGrafter"/>
</dbReference>
<evidence type="ECO:0008006" key="6">
    <source>
        <dbReference type="Google" id="ProtNLM"/>
    </source>
</evidence>
<dbReference type="AlphaFoldDB" id="A0A2N3N0E4"/>
<dbReference type="VEuPathDB" id="FungiDB:jhhlp_007713"/>
<name>A0A2N3N0E4_9PEZI</name>
<organism evidence="4 5">
    <name type="scientific">Lomentospora prolificans</name>
    <dbReference type="NCBI Taxonomy" id="41688"/>
    <lineage>
        <taxon>Eukaryota</taxon>
        <taxon>Fungi</taxon>
        <taxon>Dikarya</taxon>
        <taxon>Ascomycota</taxon>
        <taxon>Pezizomycotina</taxon>
        <taxon>Sordariomycetes</taxon>
        <taxon>Hypocreomycetidae</taxon>
        <taxon>Microascales</taxon>
        <taxon>Microascaceae</taxon>
        <taxon>Lomentospora</taxon>
    </lineage>
</organism>
<dbReference type="PANTHER" id="PTHR12828:SF3">
    <property type="entry name" value="PROTEASOME MATURATION PROTEIN"/>
    <property type="match status" value="1"/>
</dbReference>
<keyword evidence="5" id="KW-1185">Reference proteome</keyword>